<dbReference type="PROSITE" id="PS51740">
    <property type="entry name" value="SPOVT_ABRB"/>
    <property type="match status" value="1"/>
</dbReference>
<dbReference type="Pfam" id="PF04014">
    <property type="entry name" value="MazE_antitoxin"/>
    <property type="match status" value="1"/>
</dbReference>
<evidence type="ECO:0000313" key="4">
    <source>
        <dbReference type="Proteomes" id="UP000502706"/>
    </source>
</evidence>
<dbReference type="SUPFAM" id="SSF89447">
    <property type="entry name" value="AbrB/MazE/MraZ-like"/>
    <property type="match status" value="1"/>
</dbReference>
<feature type="domain" description="SpoVT-AbrB" evidence="2">
    <location>
        <begin position="1"/>
        <end position="46"/>
    </location>
</feature>
<dbReference type="InterPro" id="IPR037914">
    <property type="entry name" value="SpoVT-AbrB_sf"/>
</dbReference>
<keyword evidence="4" id="KW-1185">Reference proteome</keyword>
<dbReference type="KEGG" id="rmar:GBA65_01450"/>
<dbReference type="NCBIfam" id="TIGR01439">
    <property type="entry name" value="lp_hng_hel_AbrB"/>
    <property type="match status" value="1"/>
</dbReference>
<sequence length="69" mass="7958">METVKLSPKYQIVIPRSVREGLKLVPGQEVAVIRYRGRIELVPMKPVREMRGFLRGLDPEVGREADREL</sequence>
<gene>
    <name evidence="3" type="ORF">GBA65_01450</name>
</gene>
<protein>
    <submittedName>
        <fullName evidence="3">AbrB family transcriptional regulator</fullName>
    </submittedName>
</protein>
<dbReference type="SMART" id="SM00966">
    <property type="entry name" value="SpoVT_AbrB"/>
    <property type="match status" value="1"/>
</dbReference>
<evidence type="ECO:0000256" key="1">
    <source>
        <dbReference type="PROSITE-ProRule" id="PRU01076"/>
    </source>
</evidence>
<dbReference type="RefSeq" id="WP_166395069.1">
    <property type="nucleotide sequence ID" value="NZ_CP045121.1"/>
</dbReference>
<evidence type="ECO:0000259" key="2">
    <source>
        <dbReference type="PROSITE" id="PS51740"/>
    </source>
</evidence>
<accession>A0A6G8PTI4</accession>
<dbReference type="EMBL" id="CP045121">
    <property type="protein sequence ID" value="QIN77392.1"/>
    <property type="molecule type" value="Genomic_DNA"/>
</dbReference>
<organism evidence="3 4">
    <name type="scientific">Rubrobacter marinus</name>
    <dbReference type="NCBI Taxonomy" id="2653852"/>
    <lineage>
        <taxon>Bacteria</taxon>
        <taxon>Bacillati</taxon>
        <taxon>Actinomycetota</taxon>
        <taxon>Rubrobacteria</taxon>
        <taxon>Rubrobacterales</taxon>
        <taxon>Rubrobacteraceae</taxon>
        <taxon>Rubrobacter</taxon>
    </lineage>
</organism>
<proteinExistence type="predicted"/>
<reference evidence="3 4" key="1">
    <citation type="submission" date="2019-10" db="EMBL/GenBank/DDBJ databases">
        <title>Rubrobacter sp nov SCSIO 52915 isolated from a deep-sea sediment in the South China Sea.</title>
        <authorList>
            <person name="Chen R.W."/>
        </authorList>
    </citation>
    <scope>NUCLEOTIDE SEQUENCE [LARGE SCALE GENOMIC DNA]</scope>
    <source>
        <strain evidence="3 4">SCSIO 52915</strain>
    </source>
</reference>
<dbReference type="InterPro" id="IPR007159">
    <property type="entry name" value="SpoVT-AbrB_dom"/>
</dbReference>
<dbReference type="Gene3D" id="2.10.260.10">
    <property type="match status" value="1"/>
</dbReference>
<evidence type="ECO:0000313" key="3">
    <source>
        <dbReference type="EMBL" id="QIN77392.1"/>
    </source>
</evidence>
<name>A0A6G8PTI4_9ACTN</name>
<dbReference type="AlphaFoldDB" id="A0A6G8PTI4"/>
<dbReference type="GO" id="GO:0003677">
    <property type="term" value="F:DNA binding"/>
    <property type="evidence" value="ECO:0007669"/>
    <property type="project" value="UniProtKB-UniRule"/>
</dbReference>
<keyword evidence="1" id="KW-0238">DNA-binding</keyword>
<dbReference type="Proteomes" id="UP000502706">
    <property type="component" value="Chromosome"/>
</dbReference>